<evidence type="ECO:0000313" key="5">
    <source>
        <dbReference type="Proteomes" id="UP001552299"/>
    </source>
</evidence>
<dbReference type="PANTHER" id="PTHR10161:SF14">
    <property type="entry name" value="TARTRATE-RESISTANT ACID PHOSPHATASE TYPE 5"/>
    <property type="match status" value="1"/>
</dbReference>
<dbReference type="GO" id="GO:0016787">
    <property type="term" value="F:hydrolase activity"/>
    <property type="evidence" value="ECO:0007669"/>
    <property type="project" value="UniProtKB-KW"/>
</dbReference>
<protein>
    <recommendedName>
        <fullName evidence="6">Calcineurin-like phosphoesterase domain-containing protein</fullName>
    </recommendedName>
</protein>
<evidence type="ECO:0000256" key="3">
    <source>
        <dbReference type="SAM" id="MobiDB-lite"/>
    </source>
</evidence>
<dbReference type="AlphaFoldDB" id="A0ABD0TV46"/>
<keyword evidence="2" id="KW-0378">Hydrolase</keyword>
<dbReference type="Gene3D" id="3.60.21.10">
    <property type="match status" value="1"/>
</dbReference>
<reference evidence="4 5" key="1">
    <citation type="journal article" date="2024" name="Plant Biotechnol. J.">
        <title>Dendrobium thyrsiflorum genome and its molecular insights into genes involved in important horticultural traits.</title>
        <authorList>
            <person name="Chen B."/>
            <person name="Wang J.Y."/>
            <person name="Zheng P.J."/>
            <person name="Li K.L."/>
            <person name="Liang Y.M."/>
            <person name="Chen X.F."/>
            <person name="Zhang C."/>
            <person name="Zhao X."/>
            <person name="He X."/>
            <person name="Zhang G.Q."/>
            <person name="Liu Z.J."/>
            <person name="Xu Q."/>
        </authorList>
    </citation>
    <scope>NUCLEOTIDE SEQUENCE [LARGE SCALE GENOMIC DNA]</scope>
    <source>
        <strain evidence="4">GZMU011</strain>
    </source>
</reference>
<name>A0ABD0TV46_DENTH</name>
<accession>A0ABD0TV46</accession>
<evidence type="ECO:0000313" key="4">
    <source>
        <dbReference type="EMBL" id="KAL0903564.1"/>
    </source>
</evidence>
<dbReference type="PANTHER" id="PTHR10161">
    <property type="entry name" value="TARTRATE-RESISTANT ACID PHOSPHATASE TYPE 5"/>
    <property type="match status" value="1"/>
</dbReference>
<dbReference type="InterPro" id="IPR051558">
    <property type="entry name" value="Metallophosphoesterase_PAP"/>
</dbReference>
<comment type="caution">
    <text evidence="4">The sequence shown here is derived from an EMBL/GenBank/DDBJ whole genome shotgun (WGS) entry which is preliminary data.</text>
</comment>
<keyword evidence="1" id="KW-0732">Signal</keyword>
<keyword evidence="5" id="KW-1185">Reference proteome</keyword>
<feature type="region of interest" description="Disordered" evidence="3">
    <location>
        <begin position="1"/>
        <end position="33"/>
    </location>
</feature>
<dbReference type="SUPFAM" id="SSF56300">
    <property type="entry name" value="Metallo-dependent phosphatases"/>
    <property type="match status" value="1"/>
</dbReference>
<feature type="compositionally biased region" description="Basic residues" evidence="3">
    <location>
        <begin position="7"/>
        <end position="16"/>
    </location>
</feature>
<evidence type="ECO:0008006" key="6">
    <source>
        <dbReference type="Google" id="ProtNLM"/>
    </source>
</evidence>
<organism evidence="4 5">
    <name type="scientific">Dendrobium thyrsiflorum</name>
    <name type="common">Pinecone-like raceme dendrobium</name>
    <name type="synonym">Orchid</name>
    <dbReference type="NCBI Taxonomy" id="117978"/>
    <lineage>
        <taxon>Eukaryota</taxon>
        <taxon>Viridiplantae</taxon>
        <taxon>Streptophyta</taxon>
        <taxon>Embryophyta</taxon>
        <taxon>Tracheophyta</taxon>
        <taxon>Spermatophyta</taxon>
        <taxon>Magnoliopsida</taxon>
        <taxon>Liliopsida</taxon>
        <taxon>Asparagales</taxon>
        <taxon>Orchidaceae</taxon>
        <taxon>Epidendroideae</taxon>
        <taxon>Malaxideae</taxon>
        <taxon>Dendrobiinae</taxon>
        <taxon>Dendrobium</taxon>
    </lineage>
</organism>
<gene>
    <name evidence="4" type="ORF">M5K25_027952</name>
</gene>
<proteinExistence type="predicted"/>
<evidence type="ECO:0000256" key="1">
    <source>
        <dbReference type="ARBA" id="ARBA00022729"/>
    </source>
</evidence>
<evidence type="ECO:0000256" key="2">
    <source>
        <dbReference type="ARBA" id="ARBA00022801"/>
    </source>
</evidence>
<sequence>MAESQRSCKKKKKTKGRNCSSMEEESNRRRSSQQLSWRGTLLTQAALCLALYGAFSIGTPQESRKPGLMSGRARRRELMDFYFLSVRGGFWPADEQSQLLQQMSRTAVLYEAKFVVNIGDLGEDDQLMQHASLNFPMLKIPWYTTTAGNSTMALSGKSKKYFLKKIKIAYDQILDIIGIETGLFQDFTGLEEMKESESAQLYWMHQILSVTDSKWRIVVGFHPLIVCQEKHTQNSVVFYRPLHQIFLNYGVNAYLSQLGCAGQHYNIGGIAHLGNPGPISENGDFNIVNERSEGFLLHRVTPLEIESYFINLAGIVVSKSKIHQQGRGVM</sequence>
<dbReference type="Proteomes" id="UP001552299">
    <property type="component" value="Unassembled WGS sequence"/>
</dbReference>
<dbReference type="InterPro" id="IPR029052">
    <property type="entry name" value="Metallo-depent_PP-like"/>
</dbReference>
<dbReference type="EMBL" id="JANQDX010000020">
    <property type="protein sequence ID" value="KAL0903564.1"/>
    <property type="molecule type" value="Genomic_DNA"/>
</dbReference>